<feature type="compositionally biased region" description="Low complexity" evidence="3">
    <location>
        <begin position="74"/>
        <end position="84"/>
    </location>
</feature>
<keyword evidence="1" id="KW-0597">Phosphoprotein</keyword>
<dbReference type="GO" id="GO:0005634">
    <property type="term" value="C:nucleus"/>
    <property type="evidence" value="ECO:0007669"/>
    <property type="project" value="TreeGrafter"/>
</dbReference>
<protein>
    <recommendedName>
        <fullName evidence="4">SAP domain-containing protein</fullName>
    </recommendedName>
</protein>
<dbReference type="InterPro" id="IPR052240">
    <property type="entry name" value="SAP_domain_ribonucleoprotein"/>
</dbReference>
<name>A0A9P9DYW5_9PLEO</name>
<comment type="caution">
    <text evidence="5">The sequence shown here is derived from an EMBL/GenBank/DDBJ whole genome shotgun (WGS) entry which is preliminary data.</text>
</comment>
<evidence type="ECO:0000256" key="2">
    <source>
        <dbReference type="ARBA" id="ARBA00046328"/>
    </source>
</evidence>
<reference evidence="5" key="1">
    <citation type="journal article" date="2021" name="Nat. Commun.">
        <title>Genetic determinants of endophytism in the Arabidopsis root mycobiome.</title>
        <authorList>
            <person name="Mesny F."/>
            <person name="Miyauchi S."/>
            <person name="Thiergart T."/>
            <person name="Pickel B."/>
            <person name="Atanasova L."/>
            <person name="Karlsson M."/>
            <person name="Huettel B."/>
            <person name="Barry K.W."/>
            <person name="Haridas S."/>
            <person name="Chen C."/>
            <person name="Bauer D."/>
            <person name="Andreopoulos W."/>
            <person name="Pangilinan J."/>
            <person name="LaButti K."/>
            <person name="Riley R."/>
            <person name="Lipzen A."/>
            <person name="Clum A."/>
            <person name="Drula E."/>
            <person name="Henrissat B."/>
            <person name="Kohler A."/>
            <person name="Grigoriev I.V."/>
            <person name="Martin F.M."/>
            <person name="Hacquard S."/>
        </authorList>
    </citation>
    <scope>NUCLEOTIDE SEQUENCE</scope>
    <source>
        <strain evidence="5">MPI-CAGE-CH-0243</strain>
    </source>
</reference>
<comment type="similarity">
    <text evidence="2">Belongs to the SAP domain-containing ribonucleoprotein family.</text>
</comment>
<sequence>MPEYAKMKNADLEALLKSRGLQTGGKKADMVERLTADDDSKTATDAPTTVDASSKPAIQHPEDEIDWDDDEEVPAAAAPVQANATTESATIVENAGGEGAIDNPQAVPNQVADIDPSQTDDLSVNPPAEEEKAASEEPKEPPPDYTRGLAASNLDDEIEKRKARAKKFGLNVEEDEGWSPKGLDEALPERTRKRGREDADEGRGGDKRRGGRFGGRRGRGNGDRRRTDDRDNRDNRDNRDGRDNRRSERSKPNGGSGGWMNDTDKAKAEARKAKFAKPAS</sequence>
<dbReference type="SUPFAM" id="SSF68906">
    <property type="entry name" value="SAP domain"/>
    <property type="match status" value="1"/>
</dbReference>
<dbReference type="InterPro" id="IPR040746">
    <property type="entry name" value="THO1_MOS11_C"/>
</dbReference>
<feature type="compositionally biased region" description="Basic and acidic residues" evidence="3">
    <location>
        <begin position="182"/>
        <end position="208"/>
    </location>
</feature>
<keyword evidence="6" id="KW-1185">Reference proteome</keyword>
<proteinExistence type="inferred from homology"/>
<feature type="compositionally biased region" description="Basic and acidic residues" evidence="3">
    <location>
        <begin position="26"/>
        <end position="42"/>
    </location>
</feature>
<evidence type="ECO:0000313" key="5">
    <source>
        <dbReference type="EMBL" id="KAH7126986.1"/>
    </source>
</evidence>
<dbReference type="PANTHER" id="PTHR46551:SF1">
    <property type="entry name" value="SAP DOMAIN-CONTAINING RIBONUCLEOPROTEIN"/>
    <property type="match status" value="1"/>
</dbReference>
<dbReference type="OrthoDB" id="445357at2759"/>
<feature type="compositionally biased region" description="Basic and acidic residues" evidence="3">
    <location>
        <begin position="262"/>
        <end position="272"/>
    </location>
</feature>
<dbReference type="InterPro" id="IPR036361">
    <property type="entry name" value="SAP_dom_sf"/>
</dbReference>
<dbReference type="PROSITE" id="PS50800">
    <property type="entry name" value="SAP"/>
    <property type="match status" value="1"/>
</dbReference>
<dbReference type="InterPro" id="IPR003034">
    <property type="entry name" value="SAP_dom"/>
</dbReference>
<feature type="compositionally biased region" description="Basic and acidic residues" evidence="3">
    <location>
        <begin position="129"/>
        <end position="142"/>
    </location>
</feature>
<dbReference type="Proteomes" id="UP000700596">
    <property type="component" value="Unassembled WGS sequence"/>
</dbReference>
<accession>A0A9P9DYW5</accession>
<feature type="region of interest" description="Disordered" evidence="3">
    <location>
        <begin position="20"/>
        <end position="280"/>
    </location>
</feature>
<dbReference type="Pfam" id="PF02037">
    <property type="entry name" value="SAP"/>
    <property type="match status" value="1"/>
</dbReference>
<dbReference type="Gene3D" id="1.10.720.30">
    <property type="entry name" value="SAP domain"/>
    <property type="match status" value="1"/>
</dbReference>
<dbReference type="EMBL" id="JAGMWT010000006">
    <property type="protein sequence ID" value="KAH7126986.1"/>
    <property type="molecule type" value="Genomic_DNA"/>
</dbReference>
<evidence type="ECO:0000256" key="3">
    <source>
        <dbReference type="SAM" id="MobiDB-lite"/>
    </source>
</evidence>
<evidence type="ECO:0000259" key="4">
    <source>
        <dbReference type="PROSITE" id="PS50800"/>
    </source>
</evidence>
<feature type="domain" description="SAP" evidence="4">
    <location>
        <begin position="4"/>
        <end position="38"/>
    </location>
</feature>
<dbReference type="PANTHER" id="PTHR46551">
    <property type="entry name" value="SAP DOMAIN-CONTAINING RIBONUCLEOPROTEIN"/>
    <property type="match status" value="1"/>
</dbReference>
<dbReference type="AlphaFoldDB" id="A0A9P9DYW5"/>
<organism evidence="5 6">
    <name type="scientific">Dendryphion nanum</name>
    <dbReference type="NCBI Taxonomy" id="256645"/>
    <lineage>
        <taxon>Eukaryota</taxon>
        <taxon>Fungi</taxon>
        <taxon>Dikarya</taxon>
        <taxon>Ascomycota</taxon>
        <taxon>Pezizomycotina</taxon>
        <taxon>Dothideomycetes</taxon>
        <taxon>Pleosporomycetidae</taxon>
        <taxon>Pleosporales</taxon>
        <taxon>Torulaceae</taxon>
        <taxon>Dendryphion</taxon>
    </lineage>
</organism>
<dbReference type="Pfam" id="PF18592">
    <property type="entry name" value="Tho1_MOS11_C"/>
    <property type="match status" value="1"/>
</dbReference>
<evidence type="ECO:0000313" key="6">
    <source>
        <dbReference type="Proteomes" id="UP000700596"/>
    </source>
</evidence>
<feature type="compositionally biased region" description="Basic residues" evidence="3">
    <location>
        <begin position="209"/>
        <end position="219"/>
    </location>
</feature>
<feature type="compositionally biased region" description="Basic and acidic residues" evidence="3">
    <location>
        <begin position="220"/>
        <end position="251"/>
    </location>
</feature>
<feature type="compositionally biased region" description="Acidic residues" evidence="3">
    <location>
        <begin position="63"/>
        <end position="73"/>
    </location>
</feature>
<dbReference type="GO" id="GO:0016973">
    <property type="term" value="P:poly(A)+ mRNA export from nucleus"/>
    <property type="evidence" value="ECO:0007669"/>
    <property type="project" value="TreeGrafter"/>
</dbReference>
<gene>
    <name evidence="5" type="ORF">B0J11DRAFT_549781</name>
</gene>
<evidence type="ECO:0000256" key="1">
    <source>
        <dbReference type="ARBA" id="ARBA00022553"/>
    </source>
</evidence>
<dbReference type="SMART" id="SM00513">
    <property type="entry name" value="SAP"/>
    <property type="match status" value="1"/>
</dbReference>